<protein>
    <submittedName>
        <fullName evidence="2">Uncharacterized protein</fullName>
    </submittedName>
</protein>
<evidence type="ECO:0000313" key="2">
    <source>
        <dbReference type="EMBL" id="OXA63636.1"/>
    </source>
</evidence>
<keyword evidence="3" id="KW-1185">Reference proteome</keyword>
<organism evidence="2 3">
    <name type="scientific">Folsomia candida</name>
    <name type="common">Springtail</name>
    <dbReference type="NCBI Taxonomy" id="158441"/>
    <lineage>
        <taxon>Eukaryota</taxon>
        <taxon>Metazoa</taxon>
        <taxon>Ecdysozoa</taxon>
        <taxon>Arthropoda</taxon>
        <taxon>Hexapoda</taxon>
        <taxon>Collembola</taxon>
        <taxon>Entomobryomorpha</taxon>
        <taxon>Isotomoidea</taxon>
        <taxon>Isotomidae</taxon>
        <taxon>Proisotominae</taxon>
        <taxon>Folsomia</taxon>
    </lineage>
</organism>
<keyword evidence="1" id="KW-0732">Signal</keyword>
<name>A0A226F3Z7_FOLCA</name>
<proteinExistence type="predicted"/>
<comment type="caution">
    <text evidence="2">The sequence shown here is derived from an EMBL/GenBank/DDBJ whole genome shotgun (WGS) entry which is preliminary data.</text>
</comment>
<dbReference type="AlphaFoldDB" id="A0A226F3Z7"/>
<accession>A0A226F3Z7</accession>
<reference evidence="2 3" key="1">
    <citation type="submission" date="2015-12" db="EMBL/GenBank/DDBJ databases">
        <title>The genome of Folsomia candida.</title>
        <authorList>
            <person name="Faddeeva A."/>
            <person name="Derks M.F."/>
            <person name="Anvar Y."/>
            <person name="Smit S."/>
            <person name="Van Straalen N."/>
            <person name="Roelofs D."/>
        </authorList>
    </citation>
    <scope>NUCLEOTIDE SEQUENCE [LARGE SCALE GENOMIC DNA]</scope>
    <source>
        <strain evidence="2 3">VU population</strain>
        <tissue evidence="2">Whole body</tissue>
    </source>
</reference>
<sequence>MSTHMVILPLVILGMTVASSMAGLSAQAYFDRYHKEIFEGAKCNAGWIELSQRVQDAAHRCAKKEVMGSYLCFLTCVSREYEYITPGTTHDLDMGMADLVAMESFNTSTRTGRDSYFKVSLKRYHCAEEFVVGEGKKVVLAMKYDVAEDCETARAFFTCTWPTLTCDKYNIKEETTE</sequence>
<feature type="chain" id="PRO_5012601409" evidence="1">
    <location>
        <begin position="23"/>
        <end position="177"/>
    </location>
</feature>
<evidence type="ECO:0000313" key="3">
    <source>
        <dbReference type="Proteomes" id="UP000198287"/>
    </source>
</evidence>
<dbReference type="Proteomes" id="UP000198287">
    <property type="component" value="Unassembled WGS sequence"/>
</dbReference>
<feature type="signal peptide" evidence="1">
    <location>
        <begin position="1"/>
        <end position="22"/>
    </location>
</feature>
<gene>
    <name evidence="2" type="ORF">Fcan01_01725</name>
</gene>
<dbReference type="EMBL" id="LNIX01000001">
    <property type="protein sequence ID" value="OXA63636.1"/>
    <property type="molecule type" value="Genomic_DNA"/>
</dbReference>
<evidence type="ECO:0000256" key="1">
    <source>
        <dbReference type="SAM" id="SignalP"/>
    </source>
</evidence>